<feature type="region of interest" description="Disordered" evidence="2">
    <location>
        <begin position="1181"/>
        <end position="1208"/>
    </location>
</feature>
<dbReference type="Pfam" id="PF03407">
    <property type="entry name" value="Nucleotid_trans"/>
    <property type="match status" value="1"/>
</dbReference>
<reference evidence="6" key="1">
    <citation type="journal article" date="2015" name="PLoS Genet.">
        <title>Genome Sequence and Transcriptome Analyses of Chrysochromulina tobin: Metabolic Tools for Enhanced Algal Fitness in the Prominent Order Prymnesiales (Haptophyceae).</title>
        <authorList>
            <person name="Hovde B.T."/>
            <person name="Deodato C.R."/>
            <person name="Hunsperger H.M."/>
            <person name="Ryken S.A."/>
            <person name="Yost W."/>
            <person name="Jha R.K."/>
            <person name="Patterson J."/>
            <person name="Monnat R.J. Jr."/>
            <person name="Barlow S.B."/>
            <person name="Starkenburg S.R."/>
            <person name="Cattolico R.A."/>
        </authorList>
    </citation>
    <scope>NUCLEOTIDE SEQUENCE</scope>
    <source>
        <strain evidence="6">CCMP291</strain>
    </source>
</reference>
<protein>
    <recommendedName>
        <fullName evidence="4">Nucleotide-diphospho-sugar transferase domain-containing protein</fullName>
    </recommendedName>
</protein>
<dbReference type="GO" id="GO:0007076">
    <property type="term" value="P:mitotic chromosome condensation"/>
    <property type="evidence" value="ECO:0007669"/>
    <property type="project" value="TreeGrafter"/>
</dbReference>
<feature type="signal peptide" evidence="3">
    <location>
        <begin position="1"/>
        <end position="16"/>
    </location>
</feature>
<feature type="region of interest" description="Disordered" evidence="2">
    <location>
        <begin position="1113"/>
        <end position="1137"/>
    </location>
</feature>
<feature type="region of interest" description="Disordered" evidence="2">
    <location>
        <begin position="1235"/>
        <end position="1263"/>
    </location>
</feature>
<proteinExistence type="predicted"/>
<feature type="coiled-coil region" evidence="1">
    <location>
        <begin position="442"/>
        <end position="494"/>
    </location>
</feature>
<keyword evidence="1" id="KW-0175">Coiled coil</keyword>
<evidence type="ECO:0000256" key="1">
    <source>
        <dbReference type="SAM" id="Coils"/>
    </source>
</evidence>
<feature type="coiled-coil region" evidence="1">
    <location>
        <begin position="643"/>
        <end position="744"/>
    </location>
</feature>
<evidence type="ECO:0000256" key="2">
    <source>
        <dbReference type="SAM" id="MobiDB-lite"/>
    </source>
</evidence>
<organism evidence="5 6">
    <name type="scientific">Chrysochromulina tobinii</name>
    <dbReference type="NCBI Taxonomy" id="1460289"/>
    <lineage>
        <taxon>Eukaryota</taxon>
        <taxon>Haptista</taxon>
        <taxon>Haptophyta</taxon>
        <taxon>Prymnesiophyceae</taxon>
        <taxon>Prymnesiales</taxon>
        <taxon>Chrysochromulinaceae</taxon>
        <taxon>Chrysochromulina</taxon>
    </lineage>
</organism>
<dbReference type="Proteomes" id="UP000037460">
    <property type="component" value="Unassembled WGS sequence"/>
</dbReference>
<dbReference type="GO" id="GO:0000785">
    <property type="term" value="C:chromatin"/>
    <property type="evidence" value="ECO:0007669"/>
    <property type="project" value="TreeGrafter"/>
</dbReference>
<dbReference type="PANTHER" id="PTHR43941:SF1">
    <property type="entry name" value="STRUCTURAL MAINTENANCE OF CHROMOSOMES PROTEIN 2"/>
    <property type="match status" value="1"/>
</dbReference>
<sequence length="1524" mass="163355">MRRALVLLPAVPLAASYEALRVEVALDGTASQTIEPVFYGSSRSGAAAAGDCNDASCFASIVRSRADSFGTVVLAMTNAGFARHWHNLRCSLERLDVAKHAIIIGTDASACQEARAPSVPCVVGDGLFWGDGVSAAAAASSSLVTHATRHGTAEYARLMHVKARPCLEVLRLGFDVLYTDSDMVWTRDPLAALRAEHGAALAAGEVDLLIQSDYDESNEARCSAHEHCRNFKPAHENEYYANKMVGKFQGGPRAAELAGSSSGASLDYGAGGSGEGSGAGGSGDVAAAHGAANVPAEPRQKTAEDREAELTIKRAERILKDYEFKARGGRTHEAEEALFQEMHQVLMKLLGEFSTQCENRDKALNEVDDSTLELARSSSPEVMREMRERELGPGHEYDDDDDDESGHGREHGKLIKEKSGASLGDLMATQIARLGETHREGTSLLRKRMEALQKRAEDAEDALKAGKGDLMRNLERAQAEVGVLSDALRSVEDEARRMRERQRKSETVGKMQGLLQRGRGDRAGELTKLLEESRSQCHGLEEACLAIQEQAEEQQTRMGKALMAEMSAKEELQEQLALANGELDALKERNAILERANIDAKEALRGAEGMLERLHASHAEAVAQEKRRLAEEVALTGRMTVEMSQKRNLLNEMERQAAEMTEAMAAHKASNEALQKRCEEAEAKLAETRAKLVALQMRSGAAVEDLKRTKESLLGNLGGASTEVQRLKAELERMQSEGERSALEVKLLSGVVREAEASADAASGGALSRAAALEERAQAAEATAAAMAVRVEELEADLVEARFAVTCATVAQAVMTNAMGDGDYELIKTHLRSSVKDDEVRRLTDQLREAQAARDAALAALGSDAALEQIRSTIAISVLQPELQLLEGAYVSLQAESEAKRGELTNRLGDRLDQAEKMRLEMEALRASREDLEAQLNESEKRRRDLADRLASRLDQPPSERAVETILPPPKPPSHEAGCQTDEVRPATPPRPAAEQVPPEALHELSTRLRAAQERLSRHMKLVGQLNRAIGTKTGRKSPAAASSNANATSDVIGALEECVSAIEQELGGAHAEKVASGIEDARVQLQSYSVGLRSIIRRLGRAYPTRVWDDEAAQAAAHSTPPPTSPGGTPELQPPSSASAVIRFLEPVLESANAADDELEVRLAQIAKYEAELNSALKDAEAREARMSTPASRRSSQPATRPCTPGHAEAMASAYGFGAFESLDGVAIRPHEPIQELSDGRAPTPQEDMARAKTPQEAPRGRGVRNAFGALMAANSSANVFLSAYDPAKAAKAAEAAAEAARIREQLAQMNSIKEAAAQAAAPAADPISANASRRDATLALQAQAARLRDESARLRAQLGALETRLAELSRFLEGFDPDDVKLLPELQALRDEALRLRRENTEPSPTGPRADAVSRDAAIAGMGAGAPFPAPDAPLTSLKLHELGRNRATTPVALQTQLRSGAGQMSLFAVGMVGPSTGRGAKPLSPKSPYTPQRRGEPSAGIRPSTSLPVLTMVPMGGAVSS</sequence>
<dbReference type="GO" id="GO:0003682">
    <property type="term" value="F:chromatin binding"/>
    <property type="evidence" value="ECO:0007669"/>
    <property type="project" value="TreeGrafter"/>
</dbReference>
<evidence type="ECO:0000313" key="6">
    <source>
        <dbReference type="Proteomes" id="UP000037460"/>
    </source>
</evidence>
<feature type="region of interest" description="Disordered" evidence="2">
    <location>
        <begin position="1476"/>
        <end position="1511"/>
    </location>
</feature>
<feature type="domain" description="Nucleotide-diphospho-sugar transferase" evidence="4">
    <location>
        <begin position="101"/>
        <end position="223"/>
    </location>
</feature>
<feature type="region of interest" description="Disordered" evidence="2">
    <location>
        <begin position="374"/>
        <end position="418"/>
    </location>
</feature>
<gene>
    <name evidence="5" type="ORF">Ctob_000257</name>
</gene>
<dbReference type="PANTHER" id="PTHR43941">
    <property type="entry name" value="STRUCTURAL MAINTENANCE OF CHROMOSOMES PROTEIN 2"/>
    <property type="match status" value="1"/>
</dbReference>
<feature type="chain" id="PRO_5005601882" description="Nucleotide-diphospho-sugar transferase domain-containing protein" evidence="3">
    <location>
        <begin position="17"/>
        <end position="1524"/>
    </location>
</feature>
<feature type="coiled-coil region" evidence="1">
    <location>
        <begin position="770"/>
        <end position="797"/>
    </location>
</feature>
<feature type="compositionally biased region" description="Basic and acidic residues" evidence="2">
    <location>
        <begin position="405"/>
        <end position="418"/>
    </location>
</feature>
<evidence type="ECO:0000256" key="3">
    <source>
        <dbReference type="SAM" id="SignalP"/>
    </source>
</evidence>
<feature type="coiled-coil region" evidence="1">
    <location>
        <begin position="562"/>
        <end position="603"/>
    </location>
</feature>
<name>A0A0M0JIF1_9EUKA</name>
<dbReference type="InterPro" id="IPR005069">
    <property type="entry name" value="Nucl-diP-sugar_transferase"/>
</dbReference>
<feature type="compositionally biased region" description="Polar residues" evidence="2">
    <location>
        <begin position="1190"/>
        <end position="1200"/>
    </location>
</feature>
<comment type="caution">
    <text evidence="5">The sequence shown here is derived from an EMBL/GenBank/DDBJ whole genome shotgun (WGS) entry which is preliminary data.</text>
</comment>
<evidence type="ECO:0000259" key="4">
    <source>
        <dbReference type="Pfam" id="PF03407"/>
    </source>
</evidence>
<accession>A0A0M0JIF1</accession>
<feature type="coiled-coil region" evidence="1">
    <location>
        <begin position="915"/>
        <end position="949"/>
    </location>
</feature>
<feature type="coiled-coil region" evidence="1">
    <location>
        <begin position="1339"/>
        <end position="1366"/>
    </location>
</feature>
<feature type="region of interest" description="Disordered" evidence="2">
    <location>
        <begin position="950"/>
        <end position="1001"/>
    </location>
</feature>
<keyword evidence="3" id="KW-0732">Signal</keyword>
<evidence type="ECO:0000313" key="5">
    <source>
        <dbReference type="EMBL" id="KOO25988.1"/>
    </source>
</evidence>
<dbReference type="GO" id="GO:0000796">
    <property type="term" value="C:condensin complex"/>
    <property type="evidence" value="ECO:0007669"/>
    <property type="project" value="TreeGrafter"/>
</dbReference>
<feature type="compositionally biased region" description="Gly residues" evidence="2">
    <location>
        <begin position="271"/>
        <end position="283"/>
    </location>
</feature>
<feature type="region of interest" description="Disordered" evidence="2">
    <location>
        <begin position="271"/>
        <end position="307"/>
    </location>
</feature>
<dbReference type="GO" id="GO:0000793">
    <property type="term" value="C:condensed chromosome"/>
    <property type="evidence" value="ECO:0007669"/>
    <property type="project" value="TreeGrafter"/>
</dbReference>
<dbReference type="OrthoDB" id="540503at2759"/>
<feature type="compositionally biased region" description="Basic and acidic residues" evidence="2">
    <location>
        <begin position="298"/>
        <end position="307"/>
    </location>
</feature>
<keyword evidence="6" id="KW-1185">Reference proteome</keyword>
<dbReference type="EMBL" id="JWZX01002904">
    <property type="protein sequence ID" value="KOO25988.1"/>
    <property type="molecule type" value="Genomic_DNA"/>
</dbReference>
<feature type="compositionally biased region" description="Basic and acidic residues" evidence="2">
    <location>
        <begin position="382"/>
        <end position="396"/>
    </location>
</feature>